<dbReference type="PROSITE" id="PS50850">
    <property type="entry name" value="MFS"/>
    <property type="match status" value="1"/>
</dbReference>
<evidence type="ECO:0000256" key="5">
    <source>
        <dbReference type="SAM" id="Phobius"/>
    </source>
</evidence>
<keyword evidence="5" id="KW-0812">Transmembrane</keyword>
<dbReference type="RefSeq" id="WP_010923459.1">
    <property type="nucleotide sequence ID" value="NZ_CP011055.2"/>
</dbReference>
<feature type="transmembrane region" description="Helical" evidence="5">
    <location>
        <begin position="272"/>
        <end position="295"/>
    </location>
</feature>
<feature type="transmembrane region" description="Helical" evidence="5">
    <location>
        <begin position="332"/>
        <end position="356"/>
    </location>
</feature>
<dbReference type="InterPro" id="IPR020846">
    <property type="entry name" value="MFS_dom"/>
</dbReference>
<comment type="subcellular location">
    <subcellularLocation>
        <location evidence="1">Cell membrane</location>
        <topology evidence="1">Multi-pass membrane protein</topology>
    </subcellularLocation>
</comment>
<dbReference type="Proteomes" id="UP000267993">
    <property type="component" value="Chromosome"/>
</dbReference>
<evidence type="ECO:0000313" key="16">
    <source>
        <dbReference type="EMBL" id="AZF84688.1"/>
    </source>
</evidence>
<dbReference type="PANTHER" id="PTHR43528:SF1">
    <property type="entry name" value="ALPHA-KETOGLUTARATE PERMEASE"/>
    <property type="match status" value="1"/>
</dbReference>
<feature type="transmembrane region" description="Helical" evidence="5">
    <location>
        <begin position="307"/>
        <end position="326"/>
    </location>
</feature>
<dbReference type="InterPro" id="IPR036259">
    <property type="entry name" value="MFS_trans_sf"/>
</dbReference>
<feature type="transmembrane region" description="Helical" evidence="5">
    <location>
        <begin position="85"/>
        <end position="103"/>
    </location>
</feature>
<dbReference type="EMBL" id="CP033236">
    <property type="protein sequence ID" value="AZF71648.1"/>
    <property type="molecule type" value="Genomic_DNA"/>
</dbReference>
<dbReference type="KEGG" id="ssoa:SULA_2402"/>
<dbReference type="GeneID" id="44130353"/>
<dbReference type="InterPro" id="IPR011701">
    <property type="entry name" value="MFS"/>
</dbReference>
<evidence type="ECO:0000313" key="27">
    <source>
        <dbReference type="Proteomes" id="UP000275843"/>
    </source>
</evidence>
<dbReference type="Proteomes" id="UP000273443">
    <property type="component" value="Chromosome"/>
</dbReference>
<dbReference type="KEGG" id="ssol:SULB_2403"/>
<feature type="transmembrane region" description="Helical" evidence="5">
    <location>
        <begin position="109"/>
        <end position="129"/>
    </location>
</feature>
<evidence type="ECO:0000313" key="22">
    <source>
        <dbReference type="Proteomes" id="UP000076770"/>
    </source>
</evidence>
<evidence type="ECO:0000313" key="9">
    <source>
        <dbReference type="EMBL" id="AKA79941.1"/>
    </source>
</evidence>
<dbReference type="Pfam" id="PF07690">
    <property type="entry name" value="MFS_1"/>
    <property type="match status" value="1"/>
</dbReference>
<evidence type="ECO:0000313" key="25">
    <source>
        <dbReference type="Proteomes" id="UP000273194"/>
    </source>
</evidence>
<evidence type="ECO:0000313" key="7">
    <source>
        <dbReference type="EMBL" id="AKA74553.1"/>
    </source>
</evidence>
<dbReference type="Proteomes" id="UP000273194">
    <property type="component" value="Chromosome"/>
</dbReference>
<dbReference type="GO" id="GO:0005886">
    <property type="term" value="C:plasma membrane"/>
    <property type="evidence" value="ECO:0007669"/>
    <property type="project" value="UniProtKB-SubCell"/>
</dbReference>
<evidence type="ECO:0000313" key="26">
    <source>
        <dbReference type="Proteomes" id="UP000273443"/>
    </source>
</evidence>
<dbReference type="EMBL" id="CP033240">
    <property type="protein sequence ID" value="AZF82102.1"/>
    <property type="molecule type" value="Genomic_DNA"/>
</dbReference>
<dbReference type="Proteomes" id="UP000033085">
    <property type="component" value="Chromosome"/>
</dbReference>
<dbReference type="Proteomes" id="UP000594632">
    <property type="component" value="Chromosome"/>
</dbReference>
<reference evidence="18" key="2">
    <citation type="submission" date="2016-04" db="EMBL/GenBank/DDBJ databases">
        <authorList>
            <person name="Evans L.H."/>
            <person name="Alamgir A."/>
            <person name="Owens N."/>
            <person name="Weber N.D."/>
            <person name="Virtaneva K."/>
            <person name="Barbian K."/>
            <person name="Babar A."/>
            <person name="Rosenke K."/>
        </authorList>
    </citation>
    <scope>NUCLEOTIDE SEQUENCE</scope>
    <source>
        <strain evidence="18">P1</strain>
    </source>
</reference>
<dbReference type="Proteomes" id="UP000076770">
    <property type="component" value="Chromosome i"/>
</dbReference>
<dbReference type="Proteomes" id="UP000275843">
    <property type="component" value="Chromosome"/>
</dbReference>
<dbReference type="Gene3D" id="1.20.1250.20">
    <property type="entry name" value="MFS general substrate transporter like domains"/>
    <property type="match status" value="2"/>
</dbReference>
<reference evidence="7" key="5">
    <citation type="submission" date="2018-10" db="EMBL/GenBank/DDBJ databases">
        <authorList>
            <person name="McCarthy S."/>
            <person name="Gradnigo J."/>
            <person name="Johnson T."/>
            <person name="Payne S."/>
            <person name="Lipzen A."/>
            <person name="Schackwitz W."/>
            <person name="Martin J."/>
            <person name="Moriyama E."/>
            <person name="Blum P."/>
        </authorList>
    </citation>
    <scope>NUCLEOTIDE SEQUENCE</scope>
    <source>
        <strain evidence="7">SARC-B</strain>
        <strain evidence="8">SARC-C</strain>
        <strain evidence="9">SULA</strain>
    </source>
</reference>
<dbReference type="OrthoDB" id="117970at2157"/>
<dbReference type="Proteomes" id="UP000282269">
    <property type="component" value="Chromosome"/>
</dbReference>
<feature type="transmembrane region" description="Helical" evidence="5">
    <location>
        <begin position="368"/>
        <end position="390"/>
    </location>
</feature>
<dbReference type="OMA" id="DWYVYAS"/>
<dbReference type="Proteomes" id="UP000033057">
    <property type="component" value="Chromosome"/>
</dbReference>
<evidence type="ECO:0000313" key="30">
    <source>
        <dbReference type="Proteomes" id="UP000594632"/>
    </source>
</evidence>
<dbReference type="EMBL" id="CP033241">
    <property type="protein sequence ID" value="AZF84688.1"/>
    <property type="molecule type" value="Genomic_DNA"/>
</dbReference>
<evidence type="ECO:0000313" key="20">
    <source>
        <dbReference type="Proteomes" id="UP000033085"/>
    </source>
</evidence>
<dbReference type="GeneID" id="1454539"/>
<evidence type="ECO:0000256" key="4">
    <source>
        <dbReference type="ARBA" id="ARBA00022847"/>
    </source>
</evidence>
<feature type="transmembrane region" description="Helical" evidence="5">
    <location>
        <begin position="185"/>
        <end position="204"/>
    </location>
</feature>
<dbReference type="EMBL" id="CP011055">
    <property type="protein sequence ID" value="AKA74553.1"/>
    <property type="molecule type" value="Genomic_DNA"/>
</dbReference>
<keyword evidence="3" id="KW-1003">Cell membrane</keyword>
<dbReference type="KEGG" id="ssof:SULC_2400"/>
<keyword evidence="2" id="KW-0813">Transport</keyword>
<feature type="transmembrane region" description="Helical" evidence="5">
    <location>
        <begin position="150"/>
        <end position="173"/>
    </location>
</feature>
<evidence type="ECO:0000313" key="13">
    <source>
        <dbReference type="EMBL" id="AZF76891.1"/>
    </source>
</evidence>
<evidence type="ECO:0000313" key="28">
    <source>
        <dbReference type="Proteomes" id="UP000278715"/>
    </source>
</evidence>
<dbReference type="Proteomes" id="UP000269431">
    <property type="component" value="Chromosome"/>
</dbReference>
<dbReference type="EMBL" id="CP033237">
    <property type="protein sequence ID" value="AZF74268.1"/>
    <property type="molecule type" value="Genomic_DNA"/>
</dbReference>
<accession>A0A0E3MED5</accession>
<feature type="transmembrane region" description="Helical" evidence="5">
    <location>
        <begin position="12"/>
        <end position="34"/>
    </location>
</feature>
<keyword evidence="5" id="KW-1133">Transmembrane helix</keyword>
<name>A0A0E3MED5_SACSO</name>
<evidence type="ECO:0000313" key="24">
    <source>
        <dbReference type="Proteomes" id="UP000269431"/>
    </source>
</evidence>
<evidence type="ECO:0000256" key="1">
    <source>
        <dbReference type="ARBA" id="ARBA00004651"/>
    </source>
</evidence>
<evidence type="ECO:0000313" key="11">
    <source>
        <dbReference type="EMBL" id="AZF71648.1"/>
    </source>
</evidence>
<dbReference type="EMBL" id="CP033239">
    <property type="protein sequence ID" value="AZF79498.1"/>
    <property type="molecule type" value="Genomic_DNA"/>
</dbReference>
<dbReference type="EMBL" id="CP011057">
    <property type="protein sequence ID" value="AKA79941.1"/>
    <property type="molecule type" value="Genomic_DNA"/>
</dbReference>
<keyword evidence="4" id="KW-0769">Symport</keyword>
<dbReference type="EMBL" id="CP011056">
    <property type="protein sequence ID" value="AKA77249.1"/>
    <property type="molecule type" value="Genomic_DNA"/>
</dbReference>
<dbReference type="EMBL" id="CP050869">
    <property type="protein sequence ID" value="QPG48836.1"/>
    <property type="molecule type" value="Genomic_DNA"/>
</dbReference>
<dbReference type="Proteomes" id="UP000278715">
    <property type="component" value="Chromosome"/>
</dbReference>
<dbReference type="EMBL" id="CP033235">
    <property type="protein sequence ID" value="AZF69028.1"/>
    <property type="molecule type" value="Genomic_DNA"/>
</dbReference>
<evidence type="ECO:0000313" key="21">
    <source>
        <dbReference type="Proteomes" id="UP000033106"/>
    </source>
</evidence>
<evidence type="ECO:0000256" key="2">
    <source>
        <dbReference type="ARBA" id="ARBA00022448"/>
    </source>
</evidence>
<reference evidence="22" key="3">
    <citation type="submission" date="2016-04" db="EMBL/GenBank/DDBJ databases">
        <authorList>
            <person name="Shah S.A."/>
            <person name="Garrett R.A."/>
        </authorList>
    </citation>
    <scope>NUCLEOTIDE SEQUENCE [LARGE SCALE GENOMIC DNA]</scope>
    <source>
        <strain evidence="22">ATCC 35091 / DSM 1616 / JCM 8930 / NBRC 15331 / P1</strain>
    </source>
</reference>
<gene>
    <name evidence="17" type="ORF">HFC64_01660</name>
    <name evidence="18" type="ORF">SSOP1_1663</name>
    <name evidence="9" type="ORF">SULA_2402</name>
    <name evidence="7" type="ORF">SULB_2403</name>
    <name evidence="8" type="ORF">SULC_2400</name>
    <name evidence="10" type="ORF">SULG_12175</name>
    <name evidence="11" type="ORF">SULH_12175</name>
    <name evidence="12" type="ORF">SULI_12175</name>
    <name evidence="13" type="ORF">SULM_12165</name>
    <name evidence="14" type="ORF">SULN_12165</name>
    <name evidence="15" type="ORF">SULO_12175</name>
    <name evidence="16" type="ORF">SULZ_12175</name>
</gene>
<evidence type="ECO:0000313" key="18">
    <source>
        <dbReference type="EMBL" id="SAI85217.1"/>
    </source>
</evidence>
<evidence type="ECO:0000313" key="23">
    <source>
        <dbReference type="Proteomes" id="UP000267993"/>
    </source>
</evidence>
<dbReference type="Proteomes" id="UP000033106">
    <property type="component" value="Chromosome"/>
</dbReference>
<evidence type="ECO:0000313" key="14">
    <source>
        <dbReference type="EMBL" id="AZF79498.1"/>
    </source>
</evidence>
<evidence type="ECO:0000313" key="29">
    <source>
        <dbReference type="Proteomes" id="UP000282269"/>
    </source>
</evidence>
<feature type="transmembrane region" description="Helical" evidence="5">
    <location>
        <begin position="239"/>
        <end position="260"/>
    </location>
</feature>
<sequence length="430" mass="46502">MVYGLNKQQWLAVFSTWLGWLMDGYTSIAYALVAVTISKIFFPSTIGILGLIATFGGFAVGALARPVGSLVFGNFIGDKIGRKNMLVLTILGFSLIASSKALLPSYETAGILAPLFLYIILFAEGMFAGAEYGGGTTLALESVPVGKRGFIGSFVQSGFGTGYFVISLVYSALYSMFGNEGFQTLGWRVLFATCILPGLITLIIRKMTDESPIFKDMKSGNEVVKIPIKELFKMSYSSVLIGLMITSGLLYINTATFSFYPTVLTIQGIPGTIVGLSVAIINLVSLFGVWFGGFLADVIKRGRKVPMLIYSIIFIFTVYPVLYLGLLKNVYLSTIVFSLQAFLEAMIFSTLPAFLAEQFSKKYRTTGVGFTYNGGAIGGGFAISATLALSTYLGLLYSWSINIIIAGIIMIMGIVLAKETYTGKEDPILR</sequence>
<proteinExistence type="predicted"/>
<dbReference type="PATRIC" id="fig|2287.6.peg.2533"/>
<organism evidence="7 20">
    <name type="scientific">Saccharolobus solfataricus</name>
    <name type="common">Sulfolobus solfataricus</name>
    <dbReference type="NCBI Taxonomy" id="2287"/>
    <lineage>
        <taxon>Archaea</taxon>
        <taxon>Thermoproteota</taxon>
        <taxon>Thermoprotei</taxon>
        <taxon>Sulfolobales</taxon>
        <taxon>Sulfolobaceae</taxon>
        <taxon>Saccharolobus</taxon>
    </lineage>
</organism>
<dbReference type="EMBL" id="LT549890">
    <property type="protein sequence ID" value="SAI85217.1"/>
    <property type="molecule type" value="Genomic_DNA"/>
</dbReference>
<dbReference type="SUPFAM" id="SSF103473">
    <property type="entry name" value="MFS general substrate transporter"/>
    <property type="match status" value="1"/>
</dbReference>
<evidence type="ECO:0000313" key="19">
    <source>
        <dbReference type="Proteomes" id="UP000033057"/>
    </source>
</evidence>
<feature type="transmembrane region" description="Helical" evidence="5">
    <location>
        <begin position="396"/>
        <end position="417"/>
    </location>
</feature>
<dbReference type="EMBL" id="CP033238">
    <property type="protein sequence ID" value="AZF76891.1"/>
    <property type="molecule type" value="Genomic_DNA"/>
</dbReference>
<dbReference type="AlphaFoldDB" id="A0A0E3MED5"/>
<dbReference type="GO" id="GO:0015293">
    <property type="term" value="F:symporter activity"/>
    <property type="evidence" value="ECO:0007669"/>
    <property type="project" value="UniProtKB-KW"/>
</dbReference>
<evidence type="ECO:0000256" key="3">
    <source>
        <dbReference type="ARBA" id="ARBA00022475"/>
    </source>
</evidence>
<evidence type="ECO:0000313" key="8">
    <source>
        <dbReference type="EMBL" id="AKA77249.1"/>
    </source>
</evidence>
<evidence type="ECO:0000313" key="17">
    <source>
        <dbReference type="EMBL" id="QPG48836.1"/>
    </source>
</evidence>
<feature type="transmembrane region" description="Helical" evidence="5">
    <location>
        <begin position="40"/>
        <end position="64"/>
    </location>
</feature>
<reference evidence="17 30" key="6">
    <citation type="journal article" date="2020" name="Nat. Commun.">
        <title>The structures of two archaeal type IV pili illuminate evolutionary relationships.</title>
        <authorList>
            <person name="Wang F."/>
            <person name="Baquero D.P."/>
            <person name="Su Z."/>
            <person name="Beltran L.C."/>
            <person name="Prangishvili D."/>
            <person name="Krupovic M."/>
            <person name="Egelman E.H."/>
        </authorList>
    </citation>
    <scope>NUCLEOTIDE SEQUENCE [LARGE SCALE GENOMIC DNA]</scope>
    <source>
        <strain evidence="17 30">POZ149</strain>
    </source>
</reference>
<evidence type="ECO:0000313" key="15">
    <source>
        <dbReference type="EMBL" id="AZF82102.1"/>
    </source>
</evidence>
<protein>
    <submittedName>
        <fullName evidence="7 17">MFS transporter</fullName>
    </submittedName>
</protein>
<dbReference type="PANTHER" id="PTHR43528">
    <property type="entry name" value="ALPHA-KETOGLUTARATE PERMEASE"/>
    <property type="match status" value="1"/>
</dbReference>
<dbReference type="InterPro" id="IPR051084">
    <property type="entry name" value="H+-coupled_symporters"/>
</dbReference>
<reference evidence="23 24" key="4">
    <citation type="journal article" date="2018" name="Proc. Natl. Acad. Sci. U.S.A.">
        <title>Nonmutational mechanism of inheritance in the Archaeon Sulfolobus solfataricus.</title>
        <authorList>
            <person name="Payne S."/>
            <person name="McCarthy S."/>
            <person name="Johnson T."/>
            <person name="North E."/>
            <person name="Blum P."/>
        </authorList>
    </citation>
    <scope>NUCLEOTIDE SEQUENCE [LARGE SCALE GENOMIC DNA]</scope>
    <source>
        <strain evidence="11 23">SARC-H</strain>
        <strain evidence="12 27">SARC-I</strain>
        <strain evidence="14 28">SARC-N</strain>
        <strain evidence="15 29">SARC-O</strain>
        <strain evidence="16 24">SUL120</strain>
        <strain evidence="10 25">SULG</strain>
        <strain evidence="13 26">SULM</strain>
    </source>
</reference>
<keyword evidence="5" id="KW-0472">Membrane</keyword>
<evidence type="ECO:0000259" key="6">
    <source>
        <dbReference type="PROSITE" id="PS50850"/>
    </source>
</evidence>
<feature type="domain" description="Major facilitator superfamily (MFS) profile" evidence="6">
    <location>
        <begin position="12"/>
        <end position="425"/>
    </location>
</feature>
<reference evidence="19 20" key="1">
    <citation type="journal article" date="2015" name="Genome Announc.">
        <title>Complete Genome Sequence of Sulfolobus solfataricus Strain 98/2 and Evolved Derivatives.</title>
        <authorList>
            <person name="McCarthy S."/>
            <person name="Gradnigo J."/>
            <person name="Johnson T."/>
            <person name="Payne S."/>
            <person name="Lipzen A."/>
            <person name="Martin J."/>
            <person name="Schackwitz W."/>
            <person name="Moriyama E."/>
            <person name="Blum P."/>
        </authorList>
    </citation>
    <scope>NUCLEOTIDE SEQUENCE [LARGE SCALE GENOMIC DNA]</scope>
    <source>
        <strain evidence="19">98/2 SULC</strain>
        <strain evidence="7">SARC-B</strain>
        <strain evidence="8">SARC-C</strain>
        <strain evidence="9 21">SULA</strain>
        <strain evidence="20">SULB</strain>
    </source>
</reference>
<evidence type="ECO:0000313" key="12">
    <source>
        <dbReference type="EMBL" id="AZF74268.1"/>
    </source>
</evidence>
<evidence type="ECO:0000313" key="10">
    <source>
        <dbReference type="EMBL" id="AZF69028.1"/>
    </source>
</evidence>